<proteinExistence type="predicted"/>
<protein>
    <recommendedName>
        <fullName evidence="3">Tetratricopeptide repeat protein</fullName>
    </recommendedName>
</protein>
<dbReference type="EMBL" id="JAMJPJ010000008">
    <property type="protein sequence ID" value="MCL7929756.1"/>
    <property type="molecule type" value="Genomic_DNA"/>
</dbReference>
<sequence length="83" mass="9260">MQRCPNCRARYREGSTCHRCGMELAPLLKVEQASQYYLAVGISALAAQDHSIAVTHLEQAYRLNHDPLAKVLLDFCNSQGRAV</sequence>
<keyword evidence="2" id="KW-1185">Reference proteome</keyword>
<evidence type="ECO:0008006" key="3">
    <source>
        <dbReference type="Google" id="ProtNLM"/>
    </source>
</evidence>
<gene>
    <name evidence="1" type="ORF">M8006_07125</name>
</gene>
<dbReference type="RefSeq" id="WP_250080766.1">
    <property type="nucleotide sequence ID" value="NZ_JAMJPJ010000008.1"/>
</dbReference>
<reference evidence="1" key="1">
    <citation type="submission" date="2022-05" db="EMBL/GenBank/DDBJ databases">
        <title>Halomonas geminus sp. nov. and Halomonas llamarensis sp. nov. isolated from high-altitude salars of the Atacama Desert.</title>
        <authorList>
            <person name="Hintersatz C."/>
            <person name="Rojas L.A."/>
            <person name="Wei T.-S."/>
            <person name="Kutschke S."/>
            <person name="Lehmann F."/>
            <person name="Jain R."/>
            <person name="Pollmann K."/>
        </authorList>
    </citation>
    <scope>NUCLEOTIDE SEQUENCE</scope>
    <source>
        <strain evidence="1">ATCHA</strain>
    </source>
</reference>
<comment type="caution">
    <text evidence="1">The sequence shown here is derived from an EMBL/GenBank/DDBJ whole genome shotgun (WGS) entry which is preliminary data.</text>
</comment>
<evidence type="ECO:0000313" key="1">
    <source>
        <dbReference type="EMBL" id="MCL7929756.1"/>
    </source>
</evidence>
<name>A0ABT0SPM9_9GAMM</name>
<evidence type="ECO:0000313" key="2">
    <source>
        <dbReference type="Proteomes" id="UP001165308"/>
    </source>
</evidence>
<accession>A0ABT0SPM9</accession>
<organism evidence="1 2">
    <name type="scientific">Halomonas llamarensis</name>
    <dbReference type="NCBI Taxonomy" id="2945104"/>
    <lineage>
        <taxon>Bacteria</taxon>
        <taxon>Pseudomonadati</taxon>
        <taxon>Pseudomonadota</taxon>
        <taxon>Gammaproteobacteria</taxon>
        <taxon>Oceanospirillales</taxon>
        <taxon>Halomonadaceae</taxon>
        <taxon>Halomonas</taxon>
    </lineage>
</organism>
<dbReference type="Proteomes" id="UP001165308">
    <property type="component" value="Unassembled WGS sequence"/>
</dbReference>